<evidence type="ECO:0000256" key="1">
    <source>
        <dbReference type="ARBA" id="ARBA00001933"/>
    </source>
</evidence>
<dbReference type="PANTHER" id="PTHR43094">
    <property type="entry name" value="AMINOTRANSFERASE"/>
    <property type="match status" value="1"/>
</dbReference>
<evidence type="ECO:0000313" key="5">
    <source>
        <dbReference type="EMBL" id="NBE08364.1"/>
    </source>
</evidence>
<dbReference type="InterPro" id="IPR049704">
    <property type="entry name" value="Aminotrans_3_PPA_site"/>
</dbReference>
<comment type="similarity">
    <text evidence="2 4">Belongs to the class-III pyridoxal-phosphate-dependent aminotransferase family.</text>
</comment>
<dbReference type="Gene3D" id="3.40.640.10">
    <property type="entry name" value="Type I PLP-dependent aspartate aminotransferase-like (Major domain)"/>
    <property type="match status" value="1"/>
</dbReference>
<gene>
    <name evidence="5" type="ORF">GU920_12525</name>
</gene>
<dbReference type="PROSITE" id="PS00600">
    <property type="entry name" value="AA_TRANSFER_CLASS_3"/>
    <property type="match status" value="1"/>
</dbReference>
<comment type="caution">
    <text evidence="5">The sequence shown here is derived from an EMBL/GenBank/DDBJ whole genome shotgun (WGS) entry which is preliminary data.</text>
</comment>
<dbReference type="RefSeq" id="WP_161767431.1">
    <property type="nucleotide sequence ID" value="NZ_JAAATW010000003.1"/>
</dbReference>
<dbReference type="GO" id="GO:0008483">
    <property type="term" value="F:transaminase activity"/>
    <property type="evidence" value="ECO:0007669"/>
    <property type="project" value="UniProtKB-KW"/>
</dbReference>
<dbReference type="SUPFAM" id="SSF53383">
    <property type="entry name" value="PLP-dependent transferases"/>
    <property type="match status" value="1"/>
</dbReference>
<name>A0ABW9Y768_9RHOB</name>
<dbReference type="InterPro" id="IPR015422">
    <property type="entry name" value="PyrdxlP-dep_Trfase_small"/>
</dbReference>
<dbReference type="Proteomes" id="UP001517376">
    <property type="component" value="Unassembled WGS sequence"/>
</dbReference>
<keyword evidence="5" id="KW-0032">Aminotransferase</keyword>
<dbReference type="EMBL" id="JAAATW010000003">
    <property type="protein sequence ID" value="NBE08364.1"/>
    <property type="molecule type" value="Genomic_DNA"/>
</dbReference>
<accession>A0ABW9Y768</accession>
<dbReference type="InterPro" id="IPR015421">
    <property type="entry name" value="PyrdxlP-dep_Trfase_major"/>
</dbReference>
<dbReference type="NCBIfam" id="NF005447">
    <property type="entry name" value="PRK07036.1"/>
    <property type="match status" value="1"/>
</dbReference>
<dbReference type="PANTHER" id="PTHR43094:SF1">
    <property type="entry name" value="AMINOTRANSFERASE CLASS-III"/>
    <property type="match status" value="1"/>
</dbReference>
<reference evidence="6" key="1">
    <citation type="submission" date="2020-01" db="EMBL/GenBank/DDBJ databases">
        <title>Sphingomonas sp. strain CSW-10.</title>
        <authorList>
            <person name="Chen W.-M."/>
        </authorList>
    </citation>
    <scope>NUCLEOTIDE SEQUENCE [LARGE SCALE GENOMIC DNA]</scope>
    <source>
        <strain evidence="6">CCP-1</strain>
    </source>
</reference>
<comment type="cofactor">
    <cofactor evidence="1">
        <name>pyridoxal 5'-phosphate</name>
        <dbReference type="ChEBI" id="CHEBI:597326"/>
    </cofactor>
</comment>
<evidence type="ECO:0000256" key="3">
    <source>
        <dbReference type="ARBA" id="ARBA00022898"/>
    </source>
</evidence>
<keyword evidence="6" id="KW-1185">Reference proteome</keyword>
<dbReference type="Gene3D" id="3.90.1150.10">
    <property type="entry name" value="Aspartate Aminotransferase, domain 1"/>
    <property type="match status" value="1"/>
</dbReference>
<evidence type="ECO:0000256" key="2">
    <source>
        <dbReference type="ARBA" id="ARBA00008954"/>
    </source>
</evidence>
<protein>
    <submittedName>
        <fullName evidence="5">Aminotransferase</fullName>
    </submittedName>
</protein>
<dbReference type="InterPro" id="IPR005814">
    <property type="entry name" value="Aminotrans_3"/>
</dbReference>
<keyword evidence="3 4" id="KW-0663">Pyridoxal phosphate</keyword>
<organism evidence="5 6">
    <name type="scientific">Paragemmobacter ruber</name>
    <dbReference type="NCBI Taxonomy" id="1985673"/>
    <lineage>
        <taxon>Bacteria</taxon>
        <taxon>Pseudomonadati</taxon>
        <taxon>Pseudomonadota</taxon>
        <taxon>Alphaproteobacteria</taxon>
        <taxon>Rhodobacterales</taxon>
        <taxon>Paracoccaceae</taxon>
        <taxon>Paragemmobacter</taxon>
    </lineage>
</organism>
<dbReference type="Pfam" id="PF00202">
    <property type="entry name" value="Aminotran_3"/>
    <property type="match status" value="1"/>
</dbReference>
<dbReference type="InterPro" id="IPR015424">
    <property type="entry name" value="PyrdxlP-dep_Trfase"/>
</dbReference>
<sequence>MLTAAALNSPSPADLWEMDRSHSLHPWTNFGSFQDKGALVITKGEGCWLWDADGKRYFDSVGGLWCTNIGLGRREMAQAIADQAERLAFSNTFVDMANDPSARLAARIADLAPGDLNRVMFTTGGSTAVDTAVRMVAYVQSCLGFPDKTGIVARDHSYHGSTYLSQSVGKRPGDRVPEFRYKEDGIYHLSPPNPYRRPQGMTEEAFCDGLVQEFEDLIARVGADRIGGFIAEPIQASGGVIVPPEGYLKRMWEVCQRHGILFIADEVVTAFGRLGHWFASWDAFGVMPDIICTAKGLTSGYVPLGAMIFSDRLWDIMARDPSRWFTAGFTYSGHPVSCAAGLKNIEIMEREGLLANAARVGAYFQNRLKAMEDLPLVGQVRGQGLMICTENVANKATKEPLPDGVNESKRISDAAEAMGLIVRPLAHLNVMSPPLTITEAEVDFVAEVLEKAIRKVTDELVREGHRLG</sequence>
<evidence type="ECO:0000256" key="4">
    <source>
        <dbReference type="RuleBase" id="RU003560"/>
    </source>
</evidence>
<dbReference type="CDD" id="cd00610">
    <property type="entry name" value="OAT_like"/>
    <property type="match status" value="1"/>
</dbReference>
<proteinExistence type="inferred from homology"/>
<dbReference type="PIRSF" id="PIRSF000521">
    <property type="entry name" value="Transaminase_4ab_Lys_Orn"/>
    <property type="match status" value="1"/>
</dbReference>
<evidence type="ECO:0000313" key="6">
    <source>
        <dbReference type="Proteomes" id="UP001517376"/>
    </source>
</evidence>
<keyword evidence="5" id="KW-0808">Transferase</keyword>